<name>A0ACC6RJH2_9BURK</name>
<dbReference type="EMBL" id="JAYMRU010000011">
    <property type="protein sequence ID" value="MEM5401707.1"/>
    <property type="molecule type" value="Genomic_DNA"/>
</dbReference>
<protein>
    <submittedName>
        <fullName evidence="1">Glutathione S-transferase</fullName>
        <ecNumber evidence="1">2.5.1.18</ecNumber>
    </submittedName>
</protein>
<comment type="caution">
    <text evidence="1">The sequence shown here is derived from an EMBL/GenBank/DDBJ whole genome shotgun (WGS) entry which is preliminary data.</text>
</comment>
<dbReference type="Proteomes" id="UP001392318">
    <property type="component" value="Unassembled WGS sequence"/>
</dbReference>
<reference evidence="1" key="1">
    <citation type="submission" date="2024-01" db="EMBL/GenBank/DDBJ databases">
        <title>The diversity of rhizobia nodulating Mimosa spp. in eleven states of Brazil covering several biomes is determined by host plant, location, and edaphic factors.</title>
        <authorList>
            <person name="Rouws L."/>
            <person name="Barauna A."/>
            <person name="Beukes C."/>
            <person name="De Faria S.M."/>
            <person name="Gross E."/>
            <person name="Dos Reis Junior F.B."/>
            <person name="Simon M."/>
            <person name="Maluk M."/>
            <person name="Odee D.W."/>
            <person name="Kenicer G."/>
            <person name="Young J.P.W."/>
            <person name="Reis V.M."/>
            <person name="Zilli J."/>
            <person name="James E.K."/>
        </authorList>
    </citation>
    <scope>NUCLEOTIDE SEQUENCE</scope>
    <source>
        <strain evidence="1">JPY452</strain>
    </source>
</reference>
<evidence type="ECO:0000313" key="1">
    <source>
        <dbReference type="EMBL" id="MEM5401707.1"/>
    </source>
</evidence>
<sequence>MAYELYYWDGLQGRGEFVRLALEEAQAPYVDVARGEKKDGLGIGAMMGELESDEPYPPYAPPFLKDGDLIVPQTANILFYLGPKLKLAPRDEGLRIVANGLQLTIADLVTEAHDTHHPIASGLYYEDQKDAAKARSADFIAHRIPKFMSYFERVLAQNPEGPRHMVGNALSYVDLSMFQIVEGLRYAFPKATKHFADHYPHVVALRDAVAKRPHIAAYLDSERRLPFNETGIFRHYPELDRAVR</sequence>
<keyword evidence="1" id="KW-0808">Transferase</keyword>
<organism evidence="1 2">
    <name type="scientific">Paraburkholderia unamae</name>
    <dbReference type="NCBI Taxonomy" id="219649"/>
    <lineage>
        <taxon>Bacteria</taxon>
        <taxon>Pseudomonadati</taxon>
        <taxon>Pseudomonadota</taxon>
        <taxon>Betaproteobacteria</taxon>
        <taxon>Burkholderiales</taxon>
        <taxon>Burkholderiaceae</taxon>
        <taxon>Paraburkholderia</taxon>
    </lineage>
</organism>
<evidence type="ECO:0000313" key="2">
    <source>
        <dbReference type="Proteomes" id="UP001392318"/>
    </source>
</evidence>
<keyword evidence="2" id="KW-1185">Reference proteome</keyword>
<accession>A0ACC6RJH2</accession>
<proteinExistence type="predicted"/>
<gene>
    <name evidence="1" type="ORF">VSR83_16650</name>
</gene>
<dbReference type="EC" id="2.5.1.18" evidence="1"/>